<dbReference type="RefSeq" id="WP_065005340.1">
    <property type="nucleotide sequence ID" value="NZ_CP033334.1"/>
</dbReference>
<dbReference type="Proteomes" id="UP000093737">
    <property type="component" value="Unassembled WGS sequence"/>
</dbReference>
<evidence type="ECO:0000313" key="1">
    <source>
        <dbReference type="EMBL" id="OBQ66968.1"/>
    </source>
</evidence>
<dbReference type="InterPro" id="IPR013320">
    <property type="entry name" value="ConA-like_dom_sf"/>
</dbReference>
<dbReference type="Gene3D" id="2.60.120.200">
    <property type="match status" value="1"/>
</dbReference>
<name>A0A6M7U5K7_RHILI</name>
<accession>A0A6M7U5K7</accession>
<sequence>MTLYARDAGVWKPSYEPSVRNSAVWRPLRELYARDAGVWKPILVDPNYSSVVLLLHGDGTNGSKTIIDNSPTPKTVTALGDAQISTAESVFAGGSSISLDGSGDYITVPPSTDFALGSGDFTLEFFIRFNVLQAVNSNMVHTNINSGIAIYQTPTAGSWQIAKAGVASELAFSWSPVISTWYHFAVSRTSGTMKVFVDGVQIATGASATSFLQNGFWFGRDYLGSLSYSNCWAEEIRITKGVGRYTAAFTPPTIPFKDR</sequence>
<dbReference type="SUPFAM" id="SSF49899">
    <property type="entry name" value="Concanavalin A-like lectins/glucanases"/>
    <property type="match status" value="1"/>
</dbReference>
<dbReference type="Pfam" id="PF13385">
    <property type="entry name" value="Laminin_G_3"/>
    <property type="match status" value="1"/>
</dbReference>
<dbReference type="EMBL" id="LYTK01000010">
    <property type="protein sequence ID" value="OBQ66968.1"/>
    <property type="molecule type" value="Genomic_DNA"/>
</dbReference>
<gene>
    <name evidence="1" type="ORF">A8145_31840</name>
</gene>
<comment type="caution">
    <text evidence="1">The sequence shown here is derived from an EMBL/GenBank/DDBJ whole genome shotgun (WGS) entry which is preliminary data.</text>
</comment>
<evidence type="ECO:0000313" key="2">
    <source>
        <dbReference type="Proteomes" id="UP000093737"/>
    </source>
</evidence>
<organism evidence="1 2">
    <name type="scientific">Rhizobium loti</name>
    <name type="common">Mesorhizobium loti</name>
    <dbReference type="NCBI Taxonomy" id="381"/>
    <lineage>
        <taxon>Bacteria</taxon>
        <taxon>Pseudomonadati</taxon>
        <taxon>Pseudomonadota</taxon>
        <taxon>Alphaproteobacteria</taxon>
        <taxon>Hyphomicrobiales</taxon>
        <taxon>Phyllobacteriaceae</taxon>
        <taxon>Mesorhizobium</taxon>
    </lineage>
</organism>
<reference evidence="1 2" key="1">
    <citation type="submission" date="2016-05" db="EMBL/GenBank/DDBJ databases">
        <authorList>
            <person name="Ramsay J.P."/>
        </authorList>
    </citation>
    <scope>NUCLEOTIDE SEQUENCE [LARGE SCALE GENOMIC DNA]</scope>
    <source>
        <strain evidence="1 2">NZP2042</strain>
    </source>
</reference>
<protein>
    <submittedName>
        <fullName evidence="1">Uncharacterized protein</fullName>
    </submittedName>
</protein>
<proteinExistence type="predicted"/>
<dbReference type="AlphaFoldDB" id="A0A6M7U5K7"/>